<geneLocation type="plasmid" evidence="1">
    <name>unnamed1</name>
</geneLocation>
<reference evidence="2" key="1">
    <citation type="submission" date="2018-11" db="EMBL/GenBank/DDBJ databases">
        <title>FDA dAtabase for Regulatory Grade micrObial Sequences (FDA-ARGOS): Supporting development and validation of Infectious Disease Dx tests.</title>
        <authorList>
            <person name="Goldberg B."/>
            <person name="Campos J."/>
            <person name="Tallon L."/>
            <person name="Sadzewicz L."/>
            <person name="Zhao X."/>
            <person name="Vavikolanu K."/>
            <person name="Mehta A."/>
            <person name="Aluvathingal J."/>
            <person name="Nadendla S."/>
            <person name="Geyer C."/>
            <person name="Nandy P."/>
            <person name="Yan Y."/>
            <person name="Sichtig H."/>
        </authorList>
    </citation>
    <scope>NUCLEOTIDE SEQUENCE [LARGE SCALE GENOMIC DNA]</scope>
    <source>
        <strain evidence="2">FDAARGOS_614</strain>
        <plasmid evidence="2">unnamed1</plasmid>
    </source>
</reference>
<accession>A0A3G8GVE3</accession>
<organism evidence="1 2">
    <name type="scientific">Cupriavidus pauculus</name>
    <dbReference type="NCBI Taxonomy" id="82633"/>
    <lineage>
        <taxon>Bacteria</taxon>
        <taxon>Pseudomonadati</taxon>
        <taxon>Pseudomonadota</taxon>
        <taxon>Betaproteobacteria</taxon>
        <taxon>Burkholderiales</taxon>
        <taxon>Burkholderiaceae</taxon>
        <taxon>Cupriavidus</taxon>
    </lineage>
</organism>
<protein>
    <submittedName>
        <fullName evidence="1">Uncharacterized protein</fullName>
    </submittedName>
</protein>
<keyword evidence="1" id="KW-0614">Plasmid</keyword>
<gene>
    <name evidence="1" type="ORF">EHF44_00910</name>
</gene>
<evidence type="ECO:0000313" key="2">
    <source>
        <dbReference type="Proteomes" id="UP000270411"/>
    </source>
</evidence>
<dbReference type="EMBL" id="CP033968">
    <property type="protein sequence ID" value="AZG12074.1"/>
    <property type="molecule type" value="Genomic_DNA"/>
</dbReference>
<dbReference type="OrthoDB" id="9076234at2"/>
<sequence>MRHEYDVHTDVLETIVAATPVTKKHSALLTAFATRTEFRGARYVTSSDEFSSRPARILNSDGDEIAADYRVWVQQQLDEHRGNIDALCASSRGKGYLLTEIQPVLHYFVHDRGCAQDNFVQIEVWAEVEFCERELFARRAPNWGRPSLQELRDGRPDMGLEERFERRDLGAARYRLESAIDMQAFVAVAESLCSERHRKGGNILVRVTDADTGEESVTSVRDLTPGYDQLRVRERRIFDDWTASSAGRSGERICMRWVFQTSDWPDEKGVRWVSFVPRWAHKKNIAALKNTGKLDAYGLYGRLTQFDSRIGMPFAWYFYGLHGNRVRDAHLERVVEAAEEGLIVLPENDYRVLRRWRDVPYGF</sequence>
<name>A0A3G8GVE3_9BURK</name>
<proteinExistence type="predicted"/>
<dbReference type="Proteomes" id="UP000270411">
    <property type="component" value="Plasmid unnamed1"/>
</dbReference>
<dbReference type="RefSeq" id="WP_017513224.1">
    <property type="nucleotide sequence ID" value="NZ_CP033968.1"/>
</dbReference>
<evidence type="ECO:0000313" key="1">
    <source>
        <dbReference type="EMBL" id="AZG12074.1"/>
    </source>
</evidence>
<dbReference type="KEGG" id="cpau:EHF44_00910"/>
<dbReference type="AlphaFoldDB" id="A0A3G8GVE3"/>